<reference evidence="3" key="1">
    <citation type="submission" date="2018-08" db="EMBL/GenBank/DDBJ databases">
        <authorList>
            <person name="Rossello M."/>
        </authorList>
    </citation>
    <scope>NUCLEOTIDE SEQUENCE [LARGE SCALE GENOMIC DNA]</scope>
    <source>
        <strain evidence="3">cv. Chinese Spring</strain>
    </source>
</reference>
<dbReference type="Gramene" id="TraesCLE_scaffold_093270_01G000300.1">
    <property type="protein sequence ID" value="TraesCLE_scaffold_093270_01G000300.1"/>
    <property type="gene ID" value="TraesCLE_scaffold_093270_01G000300"/>
</dbReference>
<evidence type="ECO:0000256" key="1">
    <source>
        <dbReference type="SAM" id="Phobius"/>
    </source>
</evidence>
<reference evidence="3" key="2">
    <citation type="submission" date="2018-10" db="UniProtKB">
        <authorList>
            <consortium name="EnsemblPlants"/>
        </authorList>
    </citation>
    <scope>IDENTIFICATION</scope>
</reference>
<dbReference type="Gramene" id="TraesCS2B03G0240400.1">
    <property type="protein sequence ID" value="TraesCS2B03G0240400.1.CDS1"/>
    <property type="gene ID" value="TraesCS2B03G0240400"/>
</dbReference>
<protein>
    <recommendedName>
        <fullName evidence="2">DUF4220 domain-containing protein</fullName>
    </recommendedName>
</protein>
<proteinExistence type="predicted"/>
<evidence type="ECO:0000259" key="2">
    <source>
        <dbReference type="Pfam" id="PF13968"/>
    </source>
</evidence>
<accession>A0A3B6BZR5</accession>
<dbReference type="Gramene" id="TraesCS2B02G103300.1">
    <property type="protein sequence ID" value="TraesCS2B02G103300.1.cds1"/>
    <property type="gene ID" value="TraesCS2B02G103300"/>
</dbReference>
<dbReference type="InterPro" id="IPR025315">
    <property type="entry name" value="DUF4220"/>
</dbReference>
<dbReference type="Pfam" id="PF13968">
    <property type="entry name" value="DUF4220"/>
    <property type="match status" value="1"/>
</dbReference>
<evidence type="ECO:0000313" key="3">
    <source>
        <dbReference type="EnsemblPlants" id="TraesCS2B02G103300.1.cds1"/>
    </source>
</evidence>
<sequence>MGSLVQSAADAVRTADFVPAQTVASAVLAVLAVALSTYGRRCRHPALRLVVRGASLAFIPLTSSAISALLGRRNLQRVCQGNSCPEVQNMWTLLLWSVIIVIIKGNADTAAASAVAASASPSTDDVGVDGQSVKTPLDLLVTYAWVASLIAMCIPEAEWLGVPGKTVFIVFFLLAFTKVVLKLVAFSMASDSYAVGKNARLVSGYMAQLVEAGAEEGHGHVPPYVVTGESKEHVEEKPQGYRIKSVALENKLGALVTLDRVWRLSDHGDGLLAKRRELRDLCLYFSLFKSLRRRFSGYPLAEEGSSNALDFVLRGMDTAAGDGKGGTDTDRLFRVLLDELWFASDFYYSPLPLCSFSGWCAVLNYLFPSSSSPELSPWECFFISKG</sequence>
<evidence type="ECO:0000313" key="4">
    <source>
        <dbReference type="Proteomes" id="UP000019116"/>
    </source>
</evidence>
<feature type="domain" description="DUF4220" evidence="2">
    <location>
        <begin position="89"/>
        <end position="366"/>
    </location>
</feature>
<keyword evidence="4" id="KW-1185">Reference proteome</keyword>
<keyword evidence="1" id="KW-0812">Transmembrane</keyword>
<dbReference type="Gramene" id="TraesWEE_scaffold_118434_01G000200.1">
    <property type="protein sequence ID" value="TraesWEE_scaffold_118434_01G000200.1"/>
    <property type="gene ID" value="TraesWEE_scaffold_118434_01G000200"/>
</dbReference>
<organism evidence="3">
    <name type="scientific">Triticum aestivum</name>
    <name type="common">Wheat</name>
    <dbReference type="NCBI Taxonomy" id="4565"/>
    <lineage>
        <taxon>Eukaryota</taxon>
        <taxon>Viridiplantae</taxon>
        <taxon>Streptophyta</taxon>
        <taxon>Embryophyta</taxon>
        <taxon>Tracheophyta</taxon>
        <taxon>Spermatophyta</taxon>
        <taxon>Magnoliopsida</taxon>
        <taxon>Liliopsida</taxon>
        <taxon>Poales</taxon>
        <taxon>Poaceae</taxon>
        <taxon>BOP clade</taxon>
        <taxon>Pooideae</taxon>
        <taxon>Triticodae</taxon>
        <taxon>Triticeae</taxon>
        <taxon>Triticinae</taxon>
        <taxon>Triticum</taxon>
    </lineage>
</organism>
<dbReference type="PaxDb" id="4565-Traes_2BS_D0218FFD5.1"/>
<dbReference type="Gramene" id="TraesRN2B0100241900.1">
    <property type="protein sequence ID" value="TraesRN2B0100241900.1"/>
    <property type="gene ID" value="TraesRN2B0100241900"/>
</dbReference>
<feature type="transmembrane region" description="Helical" evidence="1">
    <location>
        <begin position="166"/>
        <end position="185"/>
    </location>
</feature>
<keyword evidence="1" id="KW-0472">Membrane</keyword>
<name>A0A3B6BZR5_WHEAT</name>
<dbReference type="OMA" id="VQCNANI"/>
<dbReference type="STRING" id="4565.A0A3B6BZR5"/>
<feature type="transmembrane region" description="Helical" evidence="1">
    <location>
        <begin position="50"/>
        <end position="70"/>
    </location>
</feature>
<dbReference type="Gramene" id="TraesROB_scaffold_013665_01G000300.1">
    <property type="protein sequence ID" value="TraesROB_scaffold_013665_01G000300.1"/>
    <property type="gene ID" value="TraesROB_scaffold_013665_01G000300"/>
</dbReference>
<keyword evidence="1" id="KW-1133">Transmembrane helix</keyword>
<dbReference type="EnsemblPlants" id="TraesCS2B02G103300.1">
    <property type="protein sequence ID" value="TraesCS2B02G103300.1.cds1"/>
    <property type="gene ID" value="TraesCS2B02G103300"/>
</dbReference>
<dbReference type="AlphaFoldDB" id="A0A3B6BZR5"/>
<feature type="transmembrane region" description="Helical" evidence="1">
    <location>
        <begin position="20"/>
        <end position="38"/>
    </location>
</feature>
<dbReference type="Gramene" id="TraesCAD_scaffold_087382_01G000200.1">
    <property type="protein sequence ID" value="TraesCAD_scaffold_087382_01G000200.1"/>
    <property type="gene ID" value="TraesCAD_scaffold_087382_01G000200"/>
</dbReference>
<dbReference type="Proteomes" id="UP000019116">
    <property type="component" value="Chromosome 2B"/>
</dbReference>
<feature type="transmembrane region" description="Helical" evidence="1">
    <location>
        <begin position="90"/>
        <end position="107"/>
    </location>
</feature>
<feature type="transmembrane region" description="Helical" evidence="1">
    <location>
        <begin position="140"/>
        <end position="160"/>
    </location>
</feature>